<comment type="caution">
    <text evidence="6">Lacks conserved residue(s) required for the propagation of feature annotation.</text>
</comment>
<protein>
    <recommendedName>
        <fullName evidence="7">Laminin EGF-like domain-containing protein</fullName>
    </recommendedName>
</protein>
<dbReference type="PROSITE" id="PS01248">
    <property type="entry name" value="EGF_LAM_1"/>
    <property type="match status" value="2"/>
</dbReference>
<dbReference type="PANTHER" id="PTHR10574:SF445">
    <property type="entry name" value="LAMININ SUBUNIT ALPHA 3"/>
    <property type="match status" value="1"/>
</dbReference>
<keyword evidence="5 6" id="KW-0424">Laminin EGF-like domain</keyword>
<evidence type="ECO:0000256" key="6">
    <source>
        <dbReference type="PROSITE-ProRule" id="PRU00460"/>
    </source>
</evidence>
<accession>A0ABN9F1A4</accession>
<evidence type="ECO:0000256" key="1">
    <source>
        <dbReference type="ARBA" id="ARBA00022729"/>
    </source>
</evidence>
<feature type="non-terminal residue" evidence="8">
    <location>
        <position position="1"/>
    </location>
</feature>
<feature type="non-terminal residue" evidence="8">
    <location>
        <position position="163"/>
    </location>
</feature>
<dbReference type="PANTHER" id="PTHR10574">
    <property type="entry name" value="NETRIN/LAMININ-RELATED"/>
    <property type="match status" value="1"/>
</dbReference>
<evidence type="ECO:0000313" key="8">
    <source>
        <dbReference type="EMBL" id="CAI9589896.1"/>
    </source>
</evidence>
<feature type="disulfide bond" evidence="6">
    <location>
        <begin position="72"/>
        <end position="81"/>
    </location>
</feature>
<keyword evidence="2" id="KW-0677">Repeat</keyword>
<evidence type="ECO:0000256" key="2">
    <source>
        <dbReference type="ARBA" id="ARBA00022737"/>
    </source>
</evidence>
<dbReference type="InterPro" id="IPR002049">
    <property type="entry name" value="LE_dom"/>
</dbReference>
<dbReference type="InterPro" id="IPR050440">
    <property type="entry name" value="Laminin/Netrin_ECM"/>
</dbReference>
<organism evidence="8 9">
    <name type="scientific">Staurois parvus</name>
    <dbReference type="NCBI Taxonomy" id="386267"/>
    <lineage>
        <taxon>Eukaryota</taxon>
        <taxon>Metazoa</taxon>
        <taxon>Chordata</taxon>
        <taxon>Craniata</taxon>
        <taxon>Vertebrata</taxon>
        <taxon>Euteleostomi</taxon>
        <taxon>Amphibia</taxon>
        <taxon>Batrachia</taxon>
        <taxon>Anura</taxon>
        <taxon>Neobatrachia</taxon>
        <taxon>Ranoidea</taxon>
        <taxon>Ranidae</taxon>
        <taxon>Staurois</taxon>
    </lineage>
</organism>
<dbReference type="Gene3D" id="2.10.25.10">
    <property type="entry name" value="Laminin"/>
    <property type="match status" value="3"/>
</dbReference>
<feature type="domain" description="Laminin EGF-like" evidence="7">
    <location>
        <begin position="119"/>
        <end position="163"/>
    </location>
</feature>
<feature type="disulfide bond" evidence="6">
    <location>
        <begin position="119"/>
        <end position="131"/>
    </location>
</feature>
<keyword evidence="9" id="KW-1185">Reference proteome</keyword>
<feature type="domain" description="Laminin EGF-like" evidence="7">
    <location>
        <begin position="53"/>
        <end position="96"/>
    </location>
</feature>
<evidence type="ECO:0000313" key="9">
    <source>
        <dbReference type="Proteomes" id="UP001162483"/>
    </source>
</evidence>
<dbReference type="Pfam" id="PF24973">
    <property type="entry name" value="EGF_LMN_ATRN"/>
    <property type="match status" value="1"/>
</dbReference>
<dbReference type="PROSITE" id="PS50027">
    <property type="entry name" value="EGF_LAM_2"/>
    <property type="match status" value="2"/>
</dbReference>
<keyword evidence="4" id="KW-0325">Glycoprotein</keyword>
<dbReference type="CDD" id="cd00055">
    <property type="entry name" value="EGF_Lam"/>
    <property type="match status" value="2"/>
</dbReference>
<comment type="caution">
    <text evidence="8">The sequence shown here is derived from an EMBL/GenBank/DDBJ whole genome shotgun (WGS) entry which is preliminary data.</text>
</comment>
<keyword evidence="1" id="KW-0732">Signal</keyword>
<evidence type="ECO:0000256" key="5">
    <source>
        <dbReference type="ARBA" id="ARBA00023292"/>
    </source>
</evidence>
<dbReference type="SMART" id="SM00180">
    <property type="entry name" value="EGF_Lam"/>
    <property type="match status" value="3"/>
</dbReference>
<reference evidence="8" key="1">
    <citation type="submission" date="2023-05" db="EMBL/GenBank/DDBJ databases">
        <authorList>
            <person name="Stuckert A."/>
        </authorList>
    </citation>
    <scope>NUCLEOTIDE SEQUENCE</scope>
</reference>
<dbReference type="Proteomes" id="UP001162483">
    <property type="component" value="Unassembled WGS sequence"/>
</dbReference>
<dbReference type="InterPro" id="IPR056863">
    <property type="entry name" value="LMN_ATRN_NET-like_EGF"/>
</dbReference>
<gene>
    <name evidence="8" type="ORF">SPARVUS_LOCUS10955925</name>
</gene>
<evidence type="ECO:0000259" key="7">
    <source>
        <dbReference type="PROSITE" id="PS50027"/>
    </source>
</evidence>
<dbReference type="PRINTS" id="PR00011">
    <property type="entry name" value="EGFLAMININ"/>
</dbReference>
<dbReference type="SUPFAM" id="SSF57196">
    <property type="entry name" value="EGF/Laminin"/>
    <property type="match status" value="3"/>
</dbReference>
<name>A0ABN9F1A4_9NEOB</name>
<evidence type="ECO:0000256" key="4">
    <source>
        <dbReference type="ARBA" id="ARBA00023180"/>
    </source>
</evidence>
<feature type="disulfide bond" evidence="6">
    <location>
        <begin position="140"/>
        <end position="149"/>
    </location>
</feature>
<feature type="disulfide bond" evidence="6">
    <location>
        <begin position="121"/>
        <end position="138"/>
    </location>
</feature>
<evidence type="ECO:0000256" key="3">
    <source>
        <dbReference type="ARBA" id="ARBA00023157"/>
    </source>
</evidence>
<dbReference type="EMBL" id="CATNWA010016099">
    <property type="protein sequence ID" value="CAI9589896.1"/>
    <property type="molecule type" value="Genomic_DNA"/>
</dbReference>
<sequence>QRASLDTHGQYNGGGVCINCQHNTAGVNCEKCAVGYYRPYGVPKEAPNGCIPCSCNPDQSDGCEEGSGRCYCKPNFTGYNCERCSEGYHGYPFCLRIPFYPVPTTSFPVKPTAGNIKGCNCTGAGALNHNCDRVTGQCPCRVGFQGTSCNRCAAGFFHYPFCQ</sequence>
<dbReference type="Pfam" id="PF00053">
    <property type="entry name" value="EGF_laminin"/>
    <property type="match status" value="2"/>
</dbReference>
<proteinExistence type="predicted"/>
<keyword evidence="3 6" id="KW-1015">Disulfide bond</keyword>